<dbReference type="PANTHER" id="PTHR45638">
    <property type="entry name" value="CYCLIC NUCLEOTIDE-GATED CATION CHANNEL SUBUNIT A"/>
    <property type="match status" value="1"/>
</dbReference>
<dbReference type="CDD" id="cd00038">
    <property type="entry name" value="CAP_ED"/>
    <property type="match status" value="1"/>
</dbReference>
<feature type="transmembrane region" description="Helical" evidence="2">
    <location>
        <begin position="722"/>
        <end position="748"/>
    </location>
</feature>
<evidence type="ECO:0000313" key="4">
    <source>
        <dbReference type="EMBL" id="CAH0398459.1"/>
    </source>
</evidence>
<feature type="transmembrane region" description="Helical" evidence="2">
    <location>
        <begin position="172"/>
        <end position="198"/>
    </location>
</feature>
<gene>
    <name evidence="4" type="ORF">CHILSU_LOCUS1579</name>
</gene>
<feature type="transmembrane region" description="Helical" evidence="2">
    <location>
        <begin position="111"/>
        <end position="131"/>
    </location>
</feature>
<organism evidence="4 5">
    <name type="scientific">Chilo suppressalis</name>
    <name type="common">Asiatic rice borer moth</name>
    <dbReference type="NCBI Taxonomy" id="168631"/>
    <lineage>
        <taxon>Eukaryota</taxon>
        <taxon>Metazoa</taxon>
        <taxon>Ecdysozoa</taxon>
        <taxon>Arthropoda</taxon>
        <taxon>Hexapoda</taxon>
        <taxon>Insecta</taxon>
        <taxon>Pterygota</taxon>
        <taxon>Neoptera</taxon>
        <taxon>Endopterygota</taxon>
        <taxon>Lepidoptera</taxon>
        <taxon>Glossata</taxon>
        <taxon>Ditrysia</taxon>
        <taxon>Pyraloidea</taxon>
        <taxon>Crambidae</taxon>
        <taxon>Crambinae</taxon>
        <taxon>Chilo</taxon>
    </lineage>
</organism>
<dbReference type="Proteomes" id="UP001153292">
    <property type="component" value="Chromosome 11"/>
</dbReference>
<accession>A0ABN8AUU8</accession>
<protein>
    <recommendedName>
        <fullName evidence="3">Cyclic nucleotide-binding domain-containing protein</fullName>
    </recommendedName>
</protein>
<keyword evidence="2" id="KW-0812">Transmembrane</keyword>
<evidence type="ECO:0000259" key="3">
    <source>
        <dbReference type="PROSITE" id="PS50042"/>
    </source>
</evidence>
<sequence length="1036" mass="122158">MELSATKFDDSDQEDDDVPEENHITWSDLFFLPFHPVFKLIVLMSVIVKCMLGPIQAVYPIIHCSDVIDKNLYLSVMKYFYTYFSDVIYFLDTFLHIIHRQVTETTMKREYLPKSAFLLLIDVISLIPFYALMTYENCALAELWPNILAFTEFIVIYRVVQYFSMVSTHSYCKLATGFIFMLLLCVNCICCFLILLTINGLCENCKHNIYDWRKYINYQKNVTDEQFTTYVYGTLYIMALITNDDKIVIKPSTVLEYLLVSVFLVCFYLLYAQVLVPKLFSESTLVNKSMFEFYRRCKKIIDETKRRNPSPLAHIHVTNFYTLMWKKRKGIINLPNIVTELPQSLRVDIKHDLVWPLFYHSPTLRKTTTSLKRYLSEFVNLNYKLPGEKFYTGLHCHSNMFYLKSGIIQLISSDDGVTPLLSLTSGTILGDVNFIVPSKTKHFNLRCLTYCEVLTLSRYDILQSLKKYPVDRRNVIKLVREKLKHARTLYTCKQHVRGLDRTEDEGIAWLKRRWWEISGAVASWKKKCDDDEIKCELPPEEAVYHCAKYIGQLVLCSDVQLHTKTLFANVKFPWILSSETSFLRIWHIIVAITVFMVLIAYPPNLVRTEMSSWFKLFRYWTDFVYIADIFISILTTNSVVENFTTVILTRCKRPQFVLDVLATIWLEYIALLLRRADLFNFCQVNRLIKIYLLFTNDYANEWNIRNDPIFYILYKIVLMKFCLAYITYYVGFMILLLFLKILTIYFFLEPIDEGENIFLGISIAYLKFQPHRLIYYCFEIMNDFGHYLMVLVFECIFISCLCLRGREQANYQTFVTNLKNYYKHHRIHQDLMKRLDKYLLCQWKYYRGMDIMHPILLKEEAFDIFWKVQCEVAENIISKSKAFIGADPSLVRELASSAKFLIMPKHTTLLLFGIQSKTVSWIVQGHIKCEYHNEEGELLNTILNPGQMVSVSTVLLKRPSLKTYSCNTECELIYIKLEDFINIIKRYPNEASHFQNCIEEFDPLFENIFQAYVKKHKEVVGKNFLILHMPISYTYA</sequence>
<feature type="transmembrane region" description="Helical" evidence="2">
    <location>
        <begin position="37"/>
        <end position="59"/>
    </location>
</feature>
<name>A0ABN8AUU8_CHISP</name>
<feature type="transmembrane region" description="Helical" evidence="2">
    <location>
        <begin position="585"/>
        <end position="604"/>
    </location>
</feature>
<reference evidence="4" key="1">
    <citation type="submission" date="2021-12" db="EMBL/GenBank/DDBJ databases">
        <authorList>
            <person name="King R."/>
        </authorList>
    </citation>
    <scope>NUCLEOTIDE SEQUENCE</scope>
</reference>
<dbReference type="InterPro" id="IPR014710">
    <property type="entry name" value="RmlC-like_jellyroll"/>
</dbReference>
<proteinExistence type="predicted"/>
<evidence type="ECO:0000256" key="1">
    <source>
        <dbReference type="ARBA" id="ARBA00023286"/>
    </source>
</evidence>
<dbReference type="PANTHER" id="PTHR45638:SF11">
    <property type="entry name" value="CYCLIC NUCLEOTIDE-GATED CATION CHANNEL SUBUNIT A"/>
    <property type="match status" value="1"/>
</dbReference>
<dbReference type="PROSITE" id="PS50042">
    <property type="entry name" value="CNMP_BINDING_3"/>
    <property type="match status" value="2"/>
</dbReference>
<dbReference type="Gene3D" id="2.60.120.10">
    <property type="entry name" value="Jelly Rolls"/>
    <property type="match status" value="2"/>
</dbReference>
<feature type="domain" description="Cyclic nucleotide-binding" evidence="3">
    <location>
        <begin position="398"/>
        <end position="482"/>
    </location>
</feature>
<dbReference type="InterPro" id="IPR000595">
    <property type="entry name" value="cNMP-bd_dom"/>
</dbReference>
<keyword evidence="1" id="KW-0407">Ion channel</keyword>
<dbReference type="InterPro" id="IPR018490">
    <property type="entry name" value="cNMP-bd_dom_sf"/>
</dbReference>
<keyword evidence="2" id="KW-0472">Membrane</keyword>
<feature type="transmembrane region" description="Helical" evidence="2">
    <location>
        <begin position="784"/>
        <end position="803"/>
    </location>
</feature>
<keyword evidence="1" id="KW-1071">Ligand-gated ion channel</keyword>
<keyword evidence="1" id="KW-0813">Transport</keyword>
<dbReference type="InterPro" id="IPR050866">
    <property type="entry name" value="CNG_cation_channel"/>
</dbReference>
<evidence type="ECO:0000256" key="2">
    <source>
        <dbReference type="SAM" id="Phobius"/>
    </source>
</evidence>
<evidence type="ECO:0000313" key="5">
    <source>
        <dbReference type="Proteomes" id="UP001153292"/>
    </source>
</evidence>
<keyword evidence="5" id="KW-1185">Reference proteome</keyword>
<keyword evidence="1" id="KW-0406">Ion transport</keyword>
<feature type="transmembrane region" description="Helical" evidence="2">
    <location>
        <begin position="616"/>
        <end position="636"/>
    </location>
</feature>
<keyword evidence="2" id="KW-1133">Transmembrane helix</keyword>
<feature type="transmembrane region" description="Helical" evidence="2">
    <location>
        <begin position="255"/>
        <end position="276"/>
    </location>
</feature>
<feature type="transmembrane region" description="Helical" evidence="2">
    <location>
        <begin position="79"/>
        <end position="99"/>
    </location>
</feature>
<feature type="domain" description="Cyclic nucleotide-binding" evidence="3">
    <location>
        <begin position="882"/>
        <end position="984"/>
    </location>
</feature>
<feature type="transmembrane region" description="Helical" evidence="2">
    <location>
        <begin position="656"/>
        <end position="673"/>
    </location>
</feature>
<dbReference type="EMBL" id="OU963904">
    <property type="protein sequence ID" value="CAH0398459.1"/>
    <property type="molecule type" value="Genomic_DNA"/>
</dbReference>
<dbReference type="SUPFAM" id="SSF51206">
    <property type="entry name" value="cAMP-binding domain-like"/>
    <property type="match status" value="2"/>
</dbReference>